<dbReference type="RefSeq" id="WP_376921442.1">
    <property type="nucleotide sequence ID" value="NZ_JBHRSW010000049.1"/>
</dbReference>
<evidence type="ECO:0000256" key="1">
    <source>
        <dbReference type="SAM" id="SignalP"/>
    </source>
</evidence>
<dbReference type="EMBL" id="JBHRSW010000049">
    <property type="protein sequence ID" value="MFC3123323.1"/>
    <property type="molecule type" value="Genomic_DNA"/>
</dbReference>
<proteinExistence type="predicted"/>
<dbReference type="Proteomes" id="UP001595478">
    <property type="component" value="Unassembled WGS sequence"/>
</dbReference>
<gene>
    <name evidence="2" type="ORF">ACFOHL_17005</name>
</gene>
<evidence type="ECO:0000313" key="2">
    <source>
        <dbReference type="EMBL" id="MFC3123323.1"/>
    </source>
</evidence>
<dbReference type="SUPFAM" id="SSF56935">
    <property type="entry name" value="Porins"/>
    <property type="match status" value="1"/>
</dbReference>
<reference evidence="3" key="1">
    <citation type="journal article" date="2019" name="Int. J. Syst. Evol. Microbiol.">
        <title>The Global Catalogue of Microorganisms (GCM) 10K type strain sequencing project: providing services to taxonomists for standard genome sequencing and annotation.</title>
        <authorList>
            <consortium name="The Broad Institute Genomics Platform"/>
            <consortium name="The Broad Institute Genome Sequencing Center for Infectious Disease"/>
            <person name="Wu L."/>
            <person name="Ma J."/>
        </authorList>
    </citation>
    <scope>NUCLEOTIDE SEQUENCE [LARGE SCALE GENOMIC DNA]</scope>
    <source>
        <strain evidence="3">KCTC 52473</strain>
    </source>
</reference>
<dbReference type="Gene3D" id="2.40.160.10">
    <property type="entry name" value="Porin"/>
    <property type="match status" value="1"/>
</dbReference>
<protein>
    <recommendedName>
        <fullName evidence="4">Cytochrome c domain-containing protein</fullName>
    </recommendedName>
</protein>
<keyword evidence="1" id="KW-0732">Signal</keyword>
<feature type="chain" id="PRO_5046319881" description="Cytochrome c domain-containing protein" evidence="1">
    <location>
        <begin position="31"/>
        <end position="367"/>
    </location>
</feature>
<evidence type="ECO:0000313" key="3">
    <source>
        <dbReference type="Proteomes" id="UP001595478"/>
    </source>
</evidence>
<accession>A0ABV7FVR8</accession>
<dbReference type="InterPro" id="IPR023614">
    <property type="entry name" value="Porin_dom_sf"/>
</dbReference>
<organism evidence="2 3">
    <name type="scientific">Agaribacter flavus</name>
    <dbReference type="NCBI Taxonomy" id="1902781"/>
    <lineage>
        <taxon>Bacteria</taxon>
        <taxon>Pseudomonadati</taxon>
        <taxon>Pseudomonadota</taxon>
        <taxon>Gammaproteobacteria</taxon>
        <taxon>Alteromonadales</taxon>
        <taxon>Alteromonadaceae</taxon>
        <taxon>Agaribacter</taxon>
    </lineage>
</organism>
<name>A0ABV7FVR8_9ALTE</name>
<comment type="caution">
    <text evidence="2">The sequence shown here is derived from an EMBL/GenBank/DDBJ whole genome shotgun (WGS) entry which is preliminary data.</text>
</comment>
<keyword evidence="3" id="KW-1185">Reference proteome</keyword>
<evidence type="ECO:0008006" key="4">
    <source>
        <dbReference type="Google" id="ProtNLM"/>
    </source>
</evidence>
<sequence length="367" mass="40678">MKFQNNIATKFLFISAILVSLLSLSNSAVAEPYLAIKTKAKCSACHVNPIGGGMRTKFGTLYGHTQLPKEISDIVGADIGEITDYLKIGGNFRYNAQASRNEADESSSTFRVESAQVYVAIQPKNSKFSLYLDQQIAPGAAVNREAFLKYNYASNHYIKAGKMYVPYGLRLEDDTSFVRQVTGFNFDSSDNGVELGLEYDDTTLNFFVTNGTSAVSNNDDKFLFGAKAEHLFGNARVGGTVVVNDSDANEQRFYNVYGGLTWGNWVFLGEANLIETEGITSSSIEELVGLIEANYQLQKGLNVKLTGEYYDPDRGIDENQETRYSLVVEYTPLSMLQVRLGVRSSEGIPQQPSRTNELLFLQSHVYF</sequence>
<feature type="signal peptide" evidence="1">
    <location>
        <begin position="1"/>
        <end position="30"/>
    </location>
</feature>